<dbReference type="GO" id="GO:0002250">
    <property type="term" value="P:adaptive immune response"/>
    <property type="evidence" value="ECO:0007669"/>
    <property type="project" value="UniProtKB-KW"/>
</dbReference>
<feature type="compositionally biased region" description="Basic residues" evidence="6">
    <location>
        <begin position="1"/>
        <end position="16"/>
    </location>
</feature>
<dbReference type="PANTHER" id="PTHR46051:SF1">
    <property type="entry name" value="INOSITOL POLYPHOSPHATE-RELATED PHOSPHATASE DOMAIN-CONTAINING PROTEIN"/>
    <property type="match status" value="1"/>
</dbReference>
<evidence type="ECO:0000256" key="3">
    <source>
        <dbReference type="ARBA" id="ARBA00022999"/>
    </source>
</evidence>
<protein>
    <recommendedName>
        <fullName evidence="7">SH2 domain-containing protein</fullName>
    </recommendedName>
</protein>
<evidence type="ECO:0000313" key="9">
    <source>
        <dbReference type="Proteomes" id="UP000002280"/>
    </source>
</evidence>
<keyword evidence="4" id="KW-1064">Adaptive immunity</keyword>
<reference evidence="8" key="3">
    <citation type="submission" date="2025-09" db="UniProtKB">
        <authorList>
            <consortium name="Ensembl"/>
        </authorList>
    </citation>
    <scope>IDENTIFICATION</scope>
</reference>
<dbReference type="InParanoid" id="A0A5F8H900"/>
<name>A0A5F8H900_MONDO</name>
<evidence type="ECO:0000256" key="4">
    <source>
        <dbReference type="ARBA" id="ARBA00023130"/>
    </source>
</evidence>
<dbReference type="SUPFAM" id="SSF55550">
    <property type="entry name" value="SH2 domain"/>
    <property type="match status" value="1"/>
</dbReference>
<reference evidence="8" key="2">
    <citation type="submission" date="2025-08" db="UniProtKB">
        <authorList>
            <consortium name="Ensembl"/>
        </authorList>
    </citation>
    <scope>IDENTIFICATION</scope>
</reference>
<dbReference type="AlphaFoldDB" id="A0A5F8H900"/>
<evidence type="ECO:0000256" key="1">
    <source>
        <dbReference type="ARBA" id="ARBA00022588"/>
    </source>
</evidence>
<evidence type="ECO:0000256" key="5">
    <source>
        <dbReference type="PROSITE-ProRule" id="PRU00191"/>
    </source>
</evidence>
<dbReference type="Gene3D" id="3.30.505.10">
    <property type="entry name" value="SH2 domain"/>
    <property type="match status" value="1"/>
</dbReference>
<dbReference type="PROSITE" id="PS50001">
    <property type="entry name" value="SH2"/>
    <property type="match status" value="1"/>
</dbReference>
<evidence type="ECO:0000256" key="6">
    <source>
        <dbReference type="SAM" id="MobiDB-lite"/>
    </source>
</evidence>
<dbReference type="PANTHER" id="PTHR46051">
    <property type="entry name" value="SH2 DOMAIN-CONTAINING PROTEIN"/>
    <property type="match status" value="1"/>
</dbReference>
<dbReference type="GO" id="GO:0045087">
    <property type="term" value="P:innate immune response"/>
    <property type="evidence" value="ECO:0007669"/>
    <property type="project" value="UniProtKB-KW"/>
</dbReference>
<feature type="region of interest" description="Disordered" evidence="6">
    <location>
        <begin position="1"/>
        <end position="53"/>
    </location>
</feature>
<organism evidence="8 9">
    <name type="scientific">Monodelphis domestica</name>
    <name type="common">Gray short-tailed opossum</name>
    <dbReference type="NCBI Taxonomy" id="13616"/>
    <lineage>
        <taxon>Eukaryota</taxon>
        <taxon>Metazoa</taxon>
        <taxon>Chordata</taxon>
        <taxon>Craniata</taxon>
        <taxon>Vertebrata</taxon>
        <taxon>Euteleostomi</taxon>
        <taxon>Mammalia</taxon>
        <taxon>Metatheria</taxon>
        <taxon>Didelphimorphia</taxon>
        <taxon>Didelphidae</taxon>
        <taxon>Monodelphis</taxon>
    </lineage>
</organism>
<keyword evidence="3 5" id="KW-0727">SH2 domain</keyword>
<dbReference type="Bgee" id="ENSMODG00000041400">
    <property type="expression patterns" value="Expressed in testis and 13 other cell types or tissues"/>
</dbReference>
<accession>A0A5F8H900</accession>
<feature type="domain" description="SH2" evidence="7">
    <location>
        <begin position="1"/>
        <end position="113"/>
    </location>
</feature>
<evidence type="ECO:0000313" key="8">
    <source>
        <dbReference type="Ensembl" id="ENSMODP00000056054.1"/>
    </source>
</evidence>
<sequence length="144" mass="16817">WGPRSHPRPRGQRLRRRTDGRPQRPARRQRPQATITAEAPGNAGSRRRANLKAEQTRFHKKIYTYRIRREKYGYYTIETAEGVRRELFPNLNELISKYQKPNQGLVIRLCYPVEKNNVYQSSTNLQAASVYANSSSDDYVEPLP</sequence>
<proteinExistence type="predicted"/>
<dbReference type="InterPro" id="IPR000980">
    <property type="entry name" value="SH2"/>
</dbReference>
<dbReference type="Ensembl" id="ENSMODT00000075752.1">
    <property type="protein sequence ID" value="ENSMODP00000056054.1"/>
    <property type="gene ID" value="ENSMODG00000041400.1"/>
</dbReference>
<evidence type="ECO:0000256" key="2">
    <source>
        <dbReference type="ARBA" id="ARBA00022859"/>
    </source>
</evidence>
<dbReference type="GeneTree" id="ENSGT00940000165337"/>
<dbReference type="Proteomes" id="UP000002280">
    <property type="component" value="Chromosome 2"/>
</dbReference>
<keyword evidence="2" id="KW-0391">Immunity</keyword>
<evidence type="ECO:0000259" key="7">
    <source>
        <dbReference type="PROSITE" id="PS50001"/>
    </source>
</evidence>
<reference evidence="8 9" key="1">
    <citation type="journal article" date="2007" name="Nature">
        <title>Genome of the marsupial Monodelphis domestica reveals innovation in non-coding sequences.</title>
        <authorList>
            <person name="Mikkelsen T.S."/>
            <person name="Wakefield M.J."/>
            <person name="Aken B."/>
            <person name="Amemiya C.T."/>
            <person name="Chang J.L."/>
            <person name="Duke S."/>
            <person name="Garber M."/>
            <person name="Gentles A.J."/>
            <person name="Goodstadt L."/>
            <person name="Heger A."/>
            <person name="Jurka J."/>
            <person name="Kamal M."/>
            <person name="Mauceli E."/>
            <person name="Searle S.M."/>
            <person name="Sharpe T."/>
            <person name="Baker M.L."/>
            <person name="Batzer M.A."/>
            <person name="Benos P.V."/>
            <person name="Belov K."/>
            <person name="Clamp M."/>
            <person name="Cook A."/>
            <person name="Cuff J."/>
            <person name="Das R."/>
            <person name="Davidow L."/>
            <person name="Deakin J.E."/>
            <person name="Fazzari M.J."/>
            <person name="Glass J.L."/>
            <person name="Grabherr M."/>
            <person name="Greally J.M."/>
            <person name="Gu W."/>
            <person name="Hore T.A."/>
            <person name="Huttley G.A."/>
            <person name="Kleber M."/>
            <person name="Jirtle R.L."/>
            <person name="Koina E."/>
            <person name="Lee J.T."/>
            <person name="Mahony S."/>
            <person name="Marra M.A."/>
            <person name="Miller R.D."/>
            <person name="Nicholls R.D."/>
            <person name="Oda M."/>
            <person name="Papenfuss A.T."/>
            <person name="Parra Z.E."/>
            <person name="Pollock D.D."/>
            <person name="Ray D.A."/>
            <person name="Schein J.E."/>
            <person name="Speed T.P."/>
            <person name="Thompson K."/>
            <person name="VandeBerg J.L."/>
            <person name="Wade C.M."/>
            <person name="Walker J.A."/>
            <person name="Waters P.D."/>
            <person name="Webber C."/>
            <person name="Weidman J.R."/>
            <person name="Xie X."/>
            <person name="Zody M.C."/>
            <person name="Baldwin J."/>
            <person name="Abdouelleil A."/>
            <person name="Abdulkadir J."/>
            <person name="Abebe A."/>
            <person name="Abera B."/>
            <person name="Abreu J."/>
            <person name="Acer S.C."/>
            <person name="Aftuck L."/>
            <person name="Alexander A."/>
            <person name="An P."/>
            <person name="Anderson E."/>
            <person name="Anderson S."/>
            <person name="Arachi H."/>
            <person name="Azer M."/>
            <person name="Bachantsang P."/>
            <person name="Barry A."/>
            <person name="Bayul T."/>
            <person name="Berlin A."/>
            <person name="Bessette D."/>
            <person name="Bloom T."/>
            <person name="Bloom T."/>
            <person name="Boguslavskiy L."/>
            <person name="Bonnet C."/>
            <person name="Boukhgalter B."/>
            <person name="Bourzgui I."/>
            <person name="Brown A."/>
            <person name="Cahill P."/>
            <person name="Channer S."/>
            <person name="Cheshatsang Y."/>
            <person name="Chuda L."/>
            <person name="Citroen M."/>
            <person name="Collymore A."/>
            <person name="Cooke P."/>
            <person name="Costello M."/>
            <person name="D'Aco K."/>
            <person name="Daza R."/>
            <person name="De Haan G."/>
            <person name="DeGray S."/>
            <person name="DeMaso C."/>
            <person name="Dhargay N."/>
            <person name="Dooley K."/>
            <person name="Dooley E."/>
            <person name="Doricent M."/>
            <person name="Dorje P."/>
            <person name="Dorjee K."/>
            <person name="Dupes A."/>
            <person name="Elong R."/>
            <person name="Falk J."/>
            <person name="Farina A."/>
            <person name="Faro S."/>
            <person name="Ferguson D."/>
            <person name="Fisher S."/>
            <person name="Foley C.D."/>
            <person name="Franke A."/>
            <person name="Friedrich D."/>
            <person name="Gadbois L."/>
            <person name="Gearin G."/>
            <person name="Gearin C.R."/>
            <person name="Giannoukos G."/>
            <person name="Goode T."/>
            <person name="Graham J."/>
            <person name="Grandbois E."/>
            <person name="Grewal S."/>
            <person name="Gyaltsen K."/>
            <person name="Hafez N."/>
            <person name="Hagos B."/>
            <person name="Hall J."/>
            <person name="Henson C."/>
            <person name="Hollinger A."/>
            <person name="Honan T."/>
            <person name="Huard M.D."/>
            <person name="Hughes L."/>
            <person name="Hurhula B."/>
            <person name="Husby M.E."/>
            <person name="Kamat A."/>
            <person name="Kanga B."/>
            <person name="Kashin S."/>
            <person name="Khazanovich D."/>
            <person name="Kisner P."/>
            <person name="Lance K."/>
            <person name="Lara M."/>
            <person name="Lee W."/>
            <person name="Lennon N."/>
            <person name="Letendre F."/>
            <person name="LeVine R."/>
            <person name="Lipovsky A."/>
            <person name="Liu X."/>
            <person name="Liu J."/>
            <person name="Liu S."/>
            <person name="Lokyitsang T."/>
            <person name="Lokyitsang Y."/>
            <person name="Lubonja R."/>
            <person name="Lui A."/>
            <person name="MacDonald P."/>
            <person name="Magnisalis V."/>
            <person name="Maru K."/>
            <person name="Matthews C."/>
            <person name="McCusker W."/>
            <person name="McDonough S."/>
            <person name="Mehta T."/>
            <person name="Meldrim J."/>
            <person name="Meneus L."/>
            <person name="Mihai O."/>
            <person name="Mihalev A."/>
            <person name="Mihova T."/>
            <person name="Mittelman R."/>
            <person name="Mlenga V."/>
            <person name="Montmayeur A."/>
            <person name="Mulrain L."/>
            <person name="Navidi A."/>
            <person name="Naylor J."/>
            <person name="Negash T."/>
            <person name="Nguyen T."/>
            <person name="Nguyen N."/>
            <person name="Nicol R."/>
            <person name="Norbu C."/>
            <person name="Norbu N."/>
            <person name="Novod N."/>
            <person name="O'Neill B."/>
            <person name="Osman S."/>
            <person name="Markiewicz E."/>
            <person name="Oyono O.L."/>
            <person name="Patti C."/>
            <person name="Phunkhang P."/>
            <person name="Pierre F."/>
            <person name="Priest M."/>
            <person name="Raghuraman S."/>
            <person name="Rege F."/>
            <person name="Reyes R."/>
            <person name="Rise C."/>
            <person name="Rogov P."/>
            <person name="Ross K."/>
            <person name="Ryan E."/>
            <person name="Settipalli S."/>
            <person name="Shea T."/>
            <person name="Sherpa N."/>
            <person name="Shi L."/>
            <person name="Shih D."/>
            <person name="Sparrow T."/>
            <person name="Spaulding J."/>
            <person name="Stalker J."/>
            <person name="Stange-Thomann N."/>
            <person name="Stavropoulos S."/>
            <person name="Stone C."/>
            <person name="Strader C."/>
            <person name="Tesfaye S."/>
            <person name="Thomson T."/>
            <person name="Thoulutsang Y."/>
            <person name="Thoulutsang D."/>
            <person name="Topham K."/>
            <person name="Topping I."/>
            <person name="Tsamla T."/>
            <person name="Vassiliev H."/>
            <person name="Vo A."/>
            <person name="Wangchuk T."/>
            <person name="Wangdi T."/>
            <person name="Weiand M."/>
            <person name="Wilkinson J."/>
            <person name="Wilson A."/>
            <person name="Yadav S."/>
            <person name="Young G."/>
            <person name="Yu Q."/>
            <person name="Zembek L."/>
            <person name="Zhong D."/>
            <person name="Zimmer A."/>
            <person name="Zwirko Z."/>
            <person name="Jaffe D.B."/>
            <person name="Alvarez P."/>
            <person name="Brockman W."/>
            <person name="Butler J."/>
            <person name="Chin C."/>
            <person name="Gnerre S."/>
            <person name="MacCallum I."/>
            <person name="Graves J.A."/>
            <person name="Ponting C.P."/>
            <person name="Breen M."/>
            <person name="Samollow P.B."/>
            <person name="Lander E.S."/>
            <person name="Lindblad-Toh K."/>
        </authorList>
    </citation>
    <scope>NUCLEOTIDE SEQUENCE [LARGE SCALE GENOMIC DNA]</scope>
</reference>
<dbReference type="InterPro" id="IPR036860">
    <property type="entry name" value="SH2_dom_sf"/>
</dbReference>
<keyword evidence="1" id="KW-0399">Innate immunity</keyword>
<dbReference type="STRING" id="13616.ENSMODP00000056054"/>
<keyword evidence="9" id="KW-1185">Reference proteome</keyword>